<dbReference type="EMBL" id="MASI01000007">
    <property type="protein sequence ID" value="ODA66519.1"/>
    <property type="molecule type" value="Genomic_DNA"/>
</dbReference>
<accession>A0A1E2RWS6</accession>
<dbReference type="STRING" id="1177755.A7A08_02642"/>
<dbReference type="OrthoDB" id="7352262at2"/>
<keyword evidence="3" id="KW-1185">Reference proteome</keyword>
<dbReference type="InterPro" id="IPR008030">
    <property type="entry name" value="NmrA-like"/>
</dbReference>
<dbReference type="SUPFAM" id="SSF51735">
    <property type="entry name" value="NAD(P)-binding Rossmann-fold domains"/>
    <property type="match status" value="1"/>
</dbReference>
<dbReference type="InterPro" id="IPR051604">
    <property type="entry name" value="Ergot_Alk_Oxidoreductase"/>
</dbReference>
<dbReference type="Proteomes" id="UP000095087">
    <property type="component" value="Unassembled WGS sequence"/>
</dbReference>
<dbReference type="PATRIC" id="fig|1177755.3.peg.2665"/>
<feature type="domain" description="NmrA-like" evidence="1">
    <location>
        <begin position="3"/>
        <end position="234"/>
    </location>
</feature>
<evidence type="ECO:0000313" key="3">
    <source>
        <dbReference type="Proteomes" id="UP000095087"/>
    </source>
</evidence>
<evidence type="ECO:0000313" key="2">
    <source>
        <dbReference type="EMBL" id="ODA66519.1"/>
    </source>
</evidence>
<protein>
    <submittedName>
        <fullName evidence="2">NAD(P)H azoreductase</fullName>
        <ecNumber evidence="2">1.7.-.-</ecNumber>
    </submittedName>
</protein>
<reference evidence="2 3" key="1">
    <citation type="submission" date="2016-07" db="EMBL/GenBank/DDBJ databases">
        <title>Draft genome sequence of Methyloligella halotolerans C2T (VKM B-2706T=CCUG 61687T=DSM 25045T), a halotolerant polyhydroxybutyrate accumulating methylotroph.</title>
        <authorList>
            <person name="Vasilenko O.V."/>
            <person name="Doronina N.V."/>
            <person name="Poroshina M.N."/>
            <person name="Tarlachkov S.V."/>
            <person name="Trotsenko Y.A."/>
        </authorList>
    </citation>
    <scope>NUCLEOTIDE SEQUENCE [LARGE SCALE GENOMIC DNA]</scope>
    <source>
        <strain evidence="2 3">VKM B-2706</strain>
    </source>
</reference>
<organism evidence="2 3">
    <name type="scientific">Methyloligella halotolerans</name>
    <dbReference type="NCBI Taxonomy" id="1177755"/>
    <lineage>
        <taxon>Bacteria</taxon>
        <taxon>Pseudomonadati</taxon>
        <taxon>Pseudomonadota</taxon>
        <taxon>Alphaproteobacteria</taxon>
        <taxon>Hyphomicrobiales</taxon>
        <taxon>Hyphomicrobiaceae</taxon>
        <taxon>Methyloligella</taxon>
    </lineage>
</organism>
<gene>
    <name evidence="2" type="ORF">A7A08_02642</name>
</gene>
<dbReference type="Gene3D" id="3.40.50.720">
    <property type="entry name" value="NAD(P)-binding Rossmann-like Domain"/>
    <property type="match status" value="1"/>
</dbReference>
<dbReference type="PANTHER" id="PTHR43162">
    <property type="match status" value="1"/>
</dbReference>
<dbReference type="InterPro" id="IPR036291">
    <property type="entry name" value="NAD(P)-bd_dom_sf"/>
</dbReference>
<sequence length="287" mass="31224">MFAIMGITGKVGAIAAKTLLAAGQEVRAVVRSEDKGAVWKARGCEIAVVPDAEDLPTLERAFDAVDGVFLMNPPNYDSDAAFTDTRRRAEATSRAISKVKPGRAVLLSTVGAQASQFNLLNWAGIYETALEETGIPVAFLRAAWFMENAAWDVAAAREGRFNSHLQPLDHAIDRVSVKDIGRVAAELLQESWTGARTIELAGPRKYSPNDEAAGFAAALGHPVEAVVVPRDTWEAQFRSQGMQYPEGRMRMLDGFNQGWIDFEREGAERRTGEVTFEAVLSELVAKG</sequence>
<dbReference type="PANTHER" id="PTHR43162:SF1">
    <property type="entry name" value="PRESTALK A DIFFERENTIATION PROTEIN A"/>
    <property type="match status" value="1"/>
</dbReference>
<evidence type="ECO:0000259" key="1">
    <source>
        <dbReference type="Pfam" id="PF05368"/>
    </source>
</evidence>
<comment type="caution">
    <text evidence="2">The sequence shown here is derived from an EMBL/GenBank/DDBJ whole genome shotgun (WGS) entry which is preliminary data.</text>
</comment>
<dbReference type="EC" id="1.7.-.-" evidence="2"/>
<proteinExistence type="predicted"/>
<dbReference type="Gene3D" id="3.90.25.10">
    <property type="entry name" value="UDP-galactose 4-epimerase, domain 1"/>
    <property type="match status" value="1"/>
</dbReference>
<dbReference type="AlphaFoldDB" id="A0A1E2RWS6"/>
<dbReference type="GO" id="GO:0016491">
    <property type="term" value="F:oxidoreductase activity"/>
    <property type="evidence" value="ECO:0007669"/>
    <property type="project" value="UniProtKB-KW"/>
</dbReference>
<dbReference type="Pfam" id="PF05368">
    <property type="entry name" value="NmrA"/>
    <property type="match status" value="1"/>
</dbReference>
<keyword evidence="2" id="KW-0560">Oxidoreductase</keyword>
<name>A0A1E2RWS6_9HYPH</name>